<feature type="compositionally biased region" description="Basic and acidic residues" evidence="1">
    <location>
        <begin position="236"/>
        <end position="249"/>
    </location>
</feature>
<proteinExistence type="predicted"/>
<dbReference type="AlphaFoldDB" id="A0A7J7NM90"/>
<name>A0A7J7NM90_9MAGN</name>
<dbReference type="EMBL" id="JACGCM010000704">
    <property type="protein sequence ID" value="KAF6168140.1"/>
    <property type="molecule type" value="Genomic_DNA"/>
</dbReference>
<comment type="caution">
    <text evidence="2">The sequence shown here is derived from an EMBL/GenBank/DDBJ whole genome shotgun (WGS) entry which is preliminary data.</text>
</comment>
<feature type="region of interest" description="Disordered" evidence="1">
    <location>
        <begin position="214"/>
        <end position="250"/>
    </location>
</feature>
<feature type="compositionally biased region" description="Basic and acidic residues" evidence="1">
    <location>
        <begin position="321"/>
        <end position="337"/>
    </location>
</feature>
<feature type="compositionally biased region" description="Polar residues" evidence="1">
    <location>
        <begin position="1"/>
        <end position="14"/>
    </location>
</feature>
<keyword evidence="3" id="KW-1185">Reference proteome</keyword>
<accession>A0A7J7NM90</accession>
<feature type="region of interest" description="Disordered" evidence="1">
    <location>
        <begin position="1"/>
        <end position="29"/>
    </location>
</feature>
<sequence length="337" mass="37660">MVSSLVNEVSTSGRSVESEMEMSESEEEVGVDQFPNFPRKLTELSEGFLCYLSQLEYGLSLPLINLAKGIMNLIRACPVQMNRNMWEMVSVCKSLNTRCEGDGRRMKISSEDVLQVYGVKNYSVSGGAYLFLSLTRPRFVDLNSAGRPWNDNVIWVKGDCLQRDDEEPMELLFRTVKQTPKSQVTRKESLLDIIAQEDTELEAELEELDISRKKRVNSQAKKVQKSQSTRLMTSTDDSKKKGTDGERRVNLSKAPGVDCTWLHESITGEGCRRLTCCGGRFEKGEGQGQVDNSPRGGRDEQNGCSSDKGNMPRGRGGESLAEDKEGRARKECSSIKN</sequence>
<feature type="region of interest" description="Disordered" evidence="1">
    <location>
        <begin position="282"/>
        <end position="337"/>
    </location>
</feature>
<evidence type="ECO:0000313" key="3">
    <source>
        <dbReference type="Proteomes" id="UP000541444"/>
    </source>
</evidence>
<reference evidence="2 3" key="1">
    <citation type="journal article" date="2020" name="IScience">
        <title>Genome Sequencing of the Endangered Kingdonia uniflora (Circaeasteraceae, Ranunculales) Reveals Potential Mechanisms of Evolutionary Specialization.</title>
        <authorList>
            <person name="Sun Y."/>
            <person name="Deng T."/>
            <person name="Zhang A."/>
            <person name="Moore M.J."/>
            <person name="Landis J.B."/>
            <person name="Lin N."/>
            <person name="Zhang H."/>
            <person name="Zhang X."/>
            <person name="Huang J."/>
            <person name="Zhang X."/>
            <person name="Sun H."/>
            <person name="Wang H."/>
        </authorList>
    </citation>
    <scope>NUCLEOTIDE SEQUENCE [LARGE SCALE GENOMIC DNA]</scope>
    <source>
        <strain evidence="2">TB1705</strain>
        <tissue evidence="2">Leaf</tissue>
    </source>
</reference>
<evidence type="ECO:0000256" key="1">
    <source>
        <dbReference type="SAM" id="MobiDB-lite"/>
    </source>
</evidence>
<organism evidence="2 3">
    <name type="scientific">Kingdonia uniflora</name>
    <dbReference type="NCBI Taxonomy" id="39325"/>
    <lineage>
        <taxon>Eukaryota</taxon>
        <taxon>Viridiplantae</taxon>
        <taxon>Streptophyta</taxon>
        <taxon>Embryophyta</taxon>
        <taxon>Tracheophyta</taxon>
        <taxon>Spermatophyta</taxon>
        <taxon>Magnoliopsida</taxon>
        <taxon>Ranunculales</taxon>
        <taxon>Circaeasteraceae</taxon>
        <taxon>Kingdonia</taxon>
    </lineage>
</organism>
<evidence type="ECO:0000313" key="2">
    <source>
        <dbReference type="EMBL" id="KAF6168140.1"/>
    </source>
</evidence>
<dbReference type="Proteomes" id="UP000541444">
    <property type="component" value="Unassembled WGS sequence"/>
</dbReference>
<feature type="compositionally biased region" description="Polar residues" evidence="1">
    <location>
        <begin position="217"/>
        <end position="235"/>
    </location>
</feature>
<gene>
    <name evidence="2" type="ORF">GIB67_011525</name>
</gene>
<feature type="compositionally biased region" description="Acidic residues" evidence="1">
    <location>
        <begin position="18"/>
        <end position="29"/>
    </location>
</feature>
<protein>
    <submittedName>
        <fullName evidence="2">Uncharacterized protein</fullName>
    </submittedName>
</protein>